<feature type="transmembrane region" description="Helical" evidence="5">
    <location>
        <begin position="151"/>
        <end position="170"/>
    </location>
</feature>
<dbReference type="GO" id="GO:0022857">
    <property type="term" value="F:transmembrane transporter activity"/>
    <property type="evidence" value="ECO:0007669"/>
    <property type="project" value="InterPro"/>
</dbReference>
<organism evidence="6 7">
    <name type="scientific">Dissostichus eleginoides</name>
    <name type="common">Patagonian toothfish</name>
    <name type="synonym">Dissostichus amissus</name>
    <dbReference type="NCBI Taxonomy" id="100907"/>
    <lineage>
        <taxon>Eukaryota</taxon>
        <taxon>Metazoa</taxon>
        <taxon>Chordata</taxon>
        <taxon>Craniata</taxon>
        <taxon>Vertebrata</taxon>
        <taxon>Euteleostomi</taxon>
        <taxon>Actinopterygii</taxon>
        <taxon>Neopterygii</taxon>
        <taxon>Teleostei</taxon>
        <taxon>Neoteleostei</taxon>
        <taxon>Acanthomorphata</taxon>
        <taxon>Eupercaria</taxon>
        <taxon>Perciformes</taxon>
        <taxon>Notothenioidei</taxon>
        <taxon>Nototheniidae</taxon>
        <taxon>Dissostichus</taxon>
    </lineage>
</organism>
<feature type="transmembrane region" description="Helical" evidence="5">
    <location>
        <begin position="95"/>
        <end position="114"/>
    </location>
</feature>
<evidence type="ECO:0000256" key="3">
    <source>
        <dbReference type="ARBA" id="ARBA00022989"/>
    </source>
</evidence>
<feature type="transmembrane region" description="Helical" evidence="5">
    <location>
        <begin position="227"/>
        <end position="250"/>
    </location>
</feature>
<keyword evidence="3 5" id="KW-1133">Transmembrane helix</keyword>
<proteinExistence type="predicted"/>
<dbReference type="GO" id="GO:0016020">
    <property type="term" value="C:membrane"/>
    <property type="evidence" value="ECO:0007669"/>
    <property type="project" value="UniProtKB-SubCell"/>
</dbReference>
<comment type="subcellular location">
    <subcellularLocation>
        <location evidence="1">Membrane</location>
        <topology evidence="1">Multi-pass membrane protein</topology>
    </subcellularLocation>
</comment>
<dbReference type="Pfam" id="PF00083">
    <property type="entry name" value="Sugar_tr"/>
    <property type="match status" value="1"/>
</dbReference>
<keyword evidence="4 5" id="KW-0472">Membrane</keyword>
<dbReference type="InterPro" id="IPR036259">
    <property type="entry name" value="MFS_trans_sf"/>
</dbReference>
<evidence type="ECO:0000313" key="7">
    <source>
        <dbReference type="Proteomes" id="UP001228049"/>
    </source>
</evidence>
<evidence type="ECO:0000256" key="1">
    <source>
        <dbReference type="ARBA" id="ARBA00004141"/>
    </source>
</evidence>
<keyword evidence="2 5" id="KW-0812">Transmembrane</keyword>
<evidence type="ECO:0000256" key="4">
    <source>
        <dbReference type="ARBA" id="ARBA00023136"/>
    </source>
</evidence>
<comment type="caution">
    <text evidence="6">The sequence shown here is derived from an EMBL/GenBank/DDBJ whole genome shotgun (WGS) entry which is preliminary data.</text>
</comment>
<dbReference type="EMBL" id="JASDAP010000054">
    <property type="protein sequence ID" value="KAK1875940.1"/>
    <property type="molecule type" value="Genomic_DNA"/>
</dbReference>
<sequence length="311" mass="34626">MDLKAFVRIRPKGNCYLGLPQFLWFSESARWLVLNRRSEDALKSLHRVARVNGKKDIEDTLTLEVLHSHMKKEMDSSRSTFTAYDLLRTRQMRRISICLLVVWFATSFAYYGLAMDLQKFGIQLIFGAVDFPAKLVALGMLSYLGRRVSQATCLFVSALIIFANILVPAGNTHTHTHTTHTNTQSVLRCERQVYSPPQTCRRFAPRWPVWVKASPRPPSPPCTYTQVFPALPSVVYGGAAVLASIFACFLPETLNKPLPDTIEDVEENGSETNLAPLQPEEGVALKEGVATTEGVALKELKEAEGSGLNAL</sequence>
<dbReference type="InterPro" id="IPR005828">
    <property type="entry name" value="MFS_sugar_transport-like"/>
</dbReference>
<gene>
    <name evidence="6" type="ORF">KUDE01_032184</name>
</gene>
<dbReference type="AlphaFoldDB" id="A0AAD9B279"/>
<evidence type="ECO:0000313" key="6">
    <source>
        <dbReference type="EMBL" id="KAK1875940.1"/>
    </source>
</evidence>
<protein>
    <submittedName>
        <fullName evidence="6">Solute carrier family 22 member 6</fullName>
    </submittedName>
</protein>
<accession>A0AAD9B279</accession>
<reference evidence="6" key="1">
    <citation type="submission" date="2023-04" db="EMBL/GenBank/DDBJ databases">
        <title>Chromosome-level genome of Chaenocephalus aceratus.</title>
        <authorList>
            <person name="Park H."/>
        </authorList>
    </citation>
    <scope>NUCLEOTIDE SEQUENCE</scope>
    <source>
        <strain evidence="6">DE</strain>
        <tissue evidence="6">Muscle</tissue>
    </source>
</reference>
<dbReference type="SUPFAM" id="SSF103473">
    <property type="entry name" value="MFS general substrate transporter"/>
    <property type="match status" value="1"/>
</dbReference>
<dbReference type="Gene3D" id="1.20.1250.20">
    <property type="entry name" value="MFS general substrate transporter like domains"/>
    <property type="match status" value="1"/>
</dbReference>
<keyword evidence="7" id="KW-1185">Reference proteome</keyword>
<feature type="transmembrane region" description="Helical" evidence="5">
    <location>
        <begin position="120"/>
        <end position="144"/>
    </location>
</feature>
<evidence type="ECO:0000256" key="2">
    <source>
        <dbReference type="ARBA" id="ARBA00022692"/>
    </source>
</evidence>
<evidence type="ECO:0000256" key="5">
    <source>
        <dbReference type="SAM" id="Phobius"/>
    </source>
</evidence>
<dbReference type="PANTHER" id="PTHR24064">
    <property type="entry name" value="SOLUTE CARRIER FAMILY 22 MEMBER"/>
    <property type="match status" value="1"/>
</dbReference>
<dbReference type="Proteomes" id="UP001228049">
    <property type="component" value="Unassembled WGS sequence"/>
</dbReference>
<name>A0AAD9B279_DISEL</name>